<organism evidence="4 5">
    <name type="scientific">Papaver atlanticum</name>
    <dbReference type="NCBI Taxonomy" id="357466"/>
    <lineage>
        <taxon>Eukaryota</taxon>
        <taxon>Viridiplantae</taxon>
        <taxon>Streptophyta</taxon>
        <taxon>Embryophyta</taxon>
        <taxon>Tracheophyta</taxon>
        <taxon>Spermatophyta</taxon>
        <taxon>Magnoliopsida</taxon>
        <taxon>Ranunculales</taxon>
        <taxon>Papaveraceae</taxon>
        <taxon>Papaveroideae</taxon>
        <taxon>Papaver</taxon>
    </lineage>
</organism>
<dbReference type="PANTHER" id="PTHR31589">
    <property type="entry name" value="PROTEIN, PUTATIVE (DUF239)-RELATED-RELATED"/>
    <property type="match status" value="1"/>
</dbReference>
<protein>
    <recommendedName>
        <fullName evidence="3">Neprosin PEP catalytic domain-containing protein</fullName>
    </recommendedName>
</protein>
<dbReference type="PROSITE" id="PS52045">
    <property type="entry name" value="NEPROSIN_PEP_CD"/>
    <property type="match status" value="1"/>
</dbReference>
<dbReference type="EMBL" id="JAJJMB010010308">
    <property type="protein sequence ID" value="KAI3909920.1"/>
    <property type="molecule type" value="Genomic_DNA"/>
</dbReference>
<dbReference type="InterPro" id="IPR025521">
    <property type="entry name" value="Neprosin_propep"/>
</dbReference>
<evidence type="ECO:0000313" key="4">
    <source>
        <dbReference type="EMBL" id="KAI3909920.1"/>
    </source>
</evidence>
<dbReference type="InterPro" id="IPR004314">
    <property type="entry name" value="Neprosin"/>
</dbReference>
<evidence type="ECO:0000256" key="2">
    <source>
        <dbReference type="SAM" id="SignalP"/>
    </source>
</evidence>
<evidence type="ECO:0000313" key="5">
    <source>
        <dbReference type="Proteomes" id="UP001202328"/>
    </source>
</evidence>
<evidence type="ECO:0000256" key="1">
    <source>
        <dbReference type="SAM" id="MobiDB-lite"/>
    </source>
</evidence>
<dbReference type="Pfam" id="PF14365">
    <property type="entry name" value="Neprosin_AP"/>
    <property type="match status" value="1"/>
</dbReference>
<sequence>MGGTLIKFLVLVLVLFFVLNSIHYEVEGGESISEEEDMEIERQLKILNKTPIKTFHSEFGDVIDCIDIYKQPALDHPALKNHKILLRPDNPPTRHTTEKTSSIIDEPKTSGIRPDGIECPKGTVPIRRTTKEDLIRAKSLTKARNGSNASNYYGEHGAILKLDNGYQQFYGINADISTYQPTVYEDEFSTAHMWVVGNAKDEQLNNIQVGLAVHPTLFGDHRLRMFTYWTADGSYKTGCYNFLCHGYVQIHQYFGPGSKPSRISTYDGGHYVNRFFIYQDRKQKVWWLVFTGDTHVGYWPNSIFSGSLSKGFANGLYWGGITKAGSHVGINPAMGSGHYPDGVYGHSGFFHWVQYVNGFNQIIDLKDTPMDAFVDCQWYNITNLGYTSNGNAIYFGGPGGRCPTLSNPAAKMKMQS</sequence>
<feature type="region of interest" description="Disordered" evidence="1">
    <location>
        <begin position="84"/>
        <end position="123"/>
    </location>
</feature>
<evidence type="ECO:0000259" key="3">
    <source>
        <dbReference type="PROSITE" id="PS52045"/>
    </source>
</evidence>
<proteinExistence type="predicted"/>
<feature type="chain" id="PRO_5042182676" description="Neprosin PEP catalytic domain-containing protein" evidence="2">
    <location>
        <begin position="29"/>
        <end position="416"/>
    </location>
</feature>
<dbReference type="PANTHER" id="PTHR31589:SF223">
    <property type="entry name" value="PROTEIN, PUTATIVE (DUF239)-RELATED"/>
    <property type="match status" value="1"/>
</dbReference>
<comment type="caution">
    <text evidence="4">The sequence shown here is derived from an EMBL/GenBank/DDBJ whole genome shotgun (WGS) entry which is preliminary data.</text>
</comment>
<reference evidence="4" key="1">
    <citation type="submission" date="2022-04" db="EMBL/GenBank/DDBJ databases">
        <title>A functionally conserved STORR gene fusion in Papaver species that diverged 16.8 million years ago.</title>
        <authorList>
            <person name="Catania T."/>
        </authorList>
    </citation>
    <scope>NUCLEOTIDE SEQUENCE</scope>
    <source>
        <strain evidence="4">S-188037</strain>
    </source>
</reference>
<dbReference type="Pfam" id="PF03080">
    <property type="entry name" value="Neprosin"/>
    <property type="match status" value="1"/>
</dbReference>
<feature type="signal peptide" evidence="2">
    <location>
        <begin position="1"/>
        <end position="28"/>
    </location>
</feature>
<dbReference type="Gene3D" id="3.90.1320.10">
    <property type="entry name" value="Outer-capsid protein sigma 3, large lobe"/>
    <property type="match status" value="1"/>
</dbReference>
<accession>A0AAD4SLL4</accession>
<name>A0AAD4SLL4_9MAGN</name>
<gene>
    <name evidence="4" type="ORF">MKW98_012974</name>
</gene>
<keyword evidence="5" id="KW-1185">Reference proteome</keyword>
<dbReference type="Proteomes" id="UP001202328">
    <property type="component" value="Unassembled WGS sequence"/>
</dbReference>
<keyword evidence="2" id="KW-0732">Signal</keyword>
<dbReference type="AlphaFoldDB" id="A0AAD4SLL4"/>
<feature type="domain" description="Neprosin PEP catalytic" evidence="3">
    <location>
        <begin position="150"/>
        <end position="403"/>
    </location>
</feature>
<dbReference type="InterPro" id="IPR053168">
    <property type="entry name" value="Glutamic_endopeptidase"/>
</dbReference>